<dbReference type="RefSeq" id="WP_327968677.1">
    <property type="nucleotide sequence ID" value="NZ_JARMQG010000200.1"/>
</dbReference>
<dbReference type="EMBL" id="JARMQG010000200">
    <property type="protein sequence ID" value="MED3563622.1"/>
    <property type="molecule type" value="Genomic_DNA"/>
</dbReference>
<sequence length="173" mass="20002">MMLCEILESEGIAMSSMLPNDSNNKKKSKTEPFSDLFKSMNDLFHEQPIRGFLQSIDEFFKTPFPYSSAFPVETVETNGEYIITAELPGVKKEQIHLNISGHYVTISIENNEMITEEDEKNQLYSRRQLRQHSSRTISLPYPVNEKKVKASYRDGLLKIRIPQEKGKVIRIDE</sequence>
<name>A0ABU6NCS3_9BACI</name>
<gene>
    <name evidence="4" type="ORF">P4447_14435</name>
</gene>
<dbReference type="Gene3D" id="2.60.40.790">
    <property type="match status" value="1"/>
</dbReference>
<organism evidence="4 5">
    <name type="scientific">Bacillus xiapuensis</name>
    <dbReference type="NCBI Taxonomy" id="2014075"/>
    <lineage>
        <taxon>Bacteria</taxon>
        <taxon>Bacillati</taxon>
        <taxon>Bacillota</taxon>
        <taxon>Bacilli</taxon>
        <taxon>Bacillales</taxon>
        <taxon>Bacillaceae</taxon>
        <taxon>Bacillus</taxon>
    </lineage>
</organism>
<evidence type="ECO:0000259" key="3">
    <source>
        <dbReference type="PROSITE" id="PS01031"/>
    </source>
</evidence>
<proteinExistence type="inferred from homology"/>
<dbReference type="Proteomes" id="UP001330749">
    <property type="component" value="Unassembled WGS sequence"/>
</dbReference>
<dbReference type="Pfam" id="PF00011">
    <property type="entry name" value="HSP20"/>
    <property type="match status" value="1"/>
</dbReference>
<dbReference type="InterPro" id="IPR031107">
    <property type="entry name" value="Small_HSP"/>
</dbReference>
<evidence type="ECO:0000313" key="5">
    <source>
        <dbReference type="Proteomes" id="UP001330749"/>
    </source>
</evidence>
<feature type="domain" description="SHSP" evidence="3">
    <location>
        <begin position="63"/>
        <end position="173"/>
    </location>
</feature>
<evidence type="ECO:0000256" key="1">
    <source>
        <dbReference type="PROSITE-ProRule" id="PRU00285"/>
    </source>
</evidence>
<reference evidence="4 5" key="1">
    <citation type="submission" date="2023-03" db="EMBL/GenBank/DDBJ databases">
        <title>Bacillus Genome Sequencing.</title>
        <authorList>
            <person name="Dunlap C."/>
        </authorList>
    </citation>
    <scope>NUCLEOTIDE SEQUENCE [LARGE SCALE GENOMIC DNA]</scope>
    <source>
        <strain evidence="4 5">B-14544</strain>
    </source>
</reference>
<dbReference type="CDD" id="cd06464">
    <property type="entry name" value="ACD_sHsps-like"/>
    <property type="match status" value="1"/>
</dbReference>
<evidence type="ECO:0000313" key="4">
    <source>
        <dbReference type="EMBL" id="MED3563622.1"/>
    </source>
</evidence>
<comment type="similarity">
    <text evidence="1 2">Belongs to the small heat shock protein (HSP20) family.</text>
</comment>
<keyword evidence="5" id="KW-1185">Reference proteome</keyword>
<comment type="caution">
    <text evidence="4">The sequence shown here is derived from an EMBL/GenBank/DDBJ whole genome shotgun (WGS) entry which is preliminary data.</text>
</comment>
<dbReference type="PANTHER" id="PTHR11527">
    <property type="entry name" value="HEAT-SHOCK PROTEIN 20 FAMILY MEMBER"/>
    <property type="match status" value="1"/>
</dbReference>
<protein>
    <submittedName>
        <fullName evidence="4">Hsp20/alpha crystallin family protein</fullName>
    </submittedName>
</protein>
<dbReference type="InterPro" id="IPR008978">
    <property type="entry name" value="HSP20-like_chaperone"/>
</dbReference>
<evidence type="ECO:0000256" key="2">
    <source>
        <dbReference type="RuleBase" id="RU003616"/>
    </source>
</evidence>
<accession>A0ABU6NCS3</accession>
<dbReference type="SUPFAM" id="SSF49764">
    <property type="entry name" value="HSP20-like chaperones"/>
    <property type="match status" value="1"/>
</dbReference>
<dbReference type="PROSITE" id="PS01031">
    <property type="entry name" value="SHSP"/>
    <property type="match status" value="1"/>
</dbReference>
<dbReference type="InterPro" id="IPR002068">
    <property type="entry name" value="A-crystallin/Hsp20_dom"/>
</dbReference>